<proteinExistence type="predicted"/>
<dbReference type="AlphaFoldDB" id="A0A2K9LPQ2"/>
<dbReference type="GO" id="GO:0012505">
    <property type="term" value="C:endomembrane system"/>
    <property type="evidence" value="ECO:0007669"/>
    <property type="project" value="UniProtKB-SubCell"/>
</dbReference>
<dbReference type="EMBL" id="CP022684">
    <property type="protein sequence ID" value="AUM14237.1"/>
    <property type="molecule type" value="Genomic_DNA"/>
</dbReference>
<sequence>MAVGQSGASPELDKYSSAYSPALVLALLQKVCSRAGLDLVSRALQLYYLARSPDLPAWAKASVFAALGYFVVTPDAVPDITPVLGFVDDLAVLTSALASVSAYVSPEIRAKALERLQAWFGSDVEMPAEKFPIEKT</sequence>
<keyword evidence="4" id="KW-0472">Membrane</keyword>
<evidence type="ECO:0000313" key="7">
    <source>
        <dbReference type="Proteomes" id="UP000235116"/>
    </source>
</evidence>
<keyword evidence="2" id="KW-0812">Transmembrane</keyword>
<dbReference type="Proteomes" id="UP000235116">
    <property type="component" value="Chromosome"/>
</dbReference>
<evidence type="ECO:0000256" key="2">
    <source>
        <dbReference type="ARBA" id="ARBA00022692"/>
    </source>
</evidence>
<evidence type="ECO:0000259" key="5">
    <source>
        <dbReference type="Pfam" id="PF06803"/>
    </source>
</evidence>
<feature type="domain" description="DUF1232" evidence="5">
    <location>
        <begin position="59"/>
        <end position="94"/>
    </location>
</feature>
<evidence type="ECO:0000256" key="3">
    <source>
        <dbReference type="ARBA" id="ARBA00022989"/>
    </source>
</evidence>
<keyword evidence="7" id="KW-1185">Reference proteome</keyword>
<gene>
    <name evidence="6" type="ORF">Kalk_18200</name>
</gene>
<dbReference type="KEGG" id="kak:Kalk_18200"/>
<dbReference type="InterPro" id="IPR010652">
    <property type="entry name" value="DUF1232"/>
</dbReference>
<evidence type="ECO:0000256" key="1">
    <source>
        <dbReference type="ARBA" id="ARBA00004127"/>
    </source>
</evidence>
<comment type="subcellular location">
    <subcellularLocation>
        <location evidence="1">Endomembrane system</location>
        <topology evidence="1">Multi-pass membrane protein</topology>
    </subcellularLocation>
</comment>
<reference evidence="7" key="1">
    <citation type="submission" date="2017-08" db="EMBL/GenBank/DDBJ databases">
        <title>Direct submision.</title>
        <authorList>
            <person name="Kim S.-J."/>
            <person name="Rhee S.-K."/>
        </authorList>
    </citation>
    <scope>NUCLEOTIDE SEQUENCE [LARGE SCALE GENOMIC DNA]</scope>
    <source>
        <strain evidence="7">GI5</strain>
    </source>
</reference>
<organism evidence="6 7">
    <name type="scientific">Ketobacter alkanivorans</name>
    <dbReference type="NCBI Taxonomy" id="1917421"/>
    <lineage>
        <taxon>Bacteria</taxon>
        <taxon>Pseudomonadati</taxon>
        <taxon>Pseudomonadota</taxon>
        <taxon>Gammaproteobacteria</taxon>
        <taxon>Pseudomonadales</taxon>
        <taxon>Ketobacteraceae</taxon>
        <taxon>Ketobacter</taxon>
    </lineage>
</organism>
<evidence type="ECO:0000313" key="6">
    <source>
        <dbReference type="EMBL" id="AUM14237.1"/>
    </source>
</evidence>
<evidence type="ECO:0000256" key="4">
    <source>
        <dbReference type="ARBA" id="ARBA00023136"/>
    </source>
</evidence>
<dbReference type="RefSeq" id="WP_101895611.1">
    <property type="nucleotide sequence ID" value="NZ_CP022684.1"/>
</dbReference>
<name>A0A2K9LPQ2_9GAMM</name>
<dbReference type="Pfam" id="PF06803">
    <property type="entry name" value="DUF1232"/>
    <property type="match status" value="1"/>
</dbReference>
<protein>
    <recommendedName>
        <fullName evidence="5">DUF1232 domain-containing protein</fullName>
    </recommendedName>
</protein>
<dbReference type="OrthoDB" id="9804184at2"/>
<accession>A0A2K9LPQ2</accession>
<keyword evidence="3" id="KW-1133">Transmembrane helix</keyword>